<dbReference type="CDD" id="cd20071">
    <property type="entry name" value="SET_SMYD"/>
    <property type="match status" value="1"/>
</dbReference>
<dbReference type="Pfam" id="PF00856">
    <property type="entry name" value="SET"/>
    <property type="match status" value="1"/>
</dbReference>
<evidence type="ECO:0000313" key="4">
    <source>
        <dbReference type="Proteomes" id="UP001063166"/>
    </source>
</evidence>
<dbReference type="SMART" id="SM00317">
    <property type="entry name" value="SET"/>
    <property type="match status" value="1"/>
</dbReference>
<name>A0A9P3UTW6_LYOSH</name>
<dbReference type="InterPro" id="IPR053185">
    <property type="entry name" value="SET_domain_protein"/>
</dbReference>
<sequence length="487" mass="54657">MDSTHGVLDPVLTISFGDWLALSASSSYCEEHALTPANDCDVKSVMGTHHRDRKETSRPHDDVRNDDKKDPADVRPKKSEEKKDLLDVLPSEKPKPDLDAVRIPHLRSISPDRPLKAKFPKDCTFEEVELPLEGDGPKTLCLLFPGAREGILTLRGFPAPLPRAAKSLSREPLYDIRRIPGLGRGAVANKALQPGDLIICERPLLLFPAAFPKHGPESRGTRFKDMVESLPREKRDLVFDLHNCMKNGLKNVKGIIDTNSLGIGRLPGSYKGAYAVLCPRIARMNHSCSPNAERCWDLKSMAFYVRALRPIAKGEQICITYCPLLQSRVARQANLSQWDFNCACRTCSMPKAESSKSDVRRWILDTSLQNLTDKPDFRDHEHTLKKWAADPSLPDDHVHKHSQLQLQLMDEEGVYIEELWFAHCEIICKALCALQDRKGVVKLAKKAAIMSTVYRGTRGGWQNVAAAPEKTPWWGLRKKTAELKALD</sequence>
<dbReference type="InterPro" id="IPR046341">
    <property type="entry name" value="SET_dom_sf"/>
</dbReference>
<evidence type="ECO:0000313" key="3">
    <source>
        <dbReference type="EMBL" id="GLB44592.1"/>
    </source>
</evidence>
<dbReference type="Gene3D" id="2.170.270.10">
    <property type="entry name" value="SET domain"/>
    <property type="match status" value="1"/>
</dbReference>
<feature type="domain" description="SET" evidence="2">
    <location>
        <begin position="172"/>
        <end position="322"/>
    </location>
</feature>
<dbReference type="PANTHER" id="PTHR47332:SF4">
    <property type="entry name" value="SET DOMAIN-CONTAINING PROTEIN 5"/>
    <property type="match status" value="1"/>
</dbReference>
<gene>
    <name evidence="3" type="ORF">LshimejAT787_1702190</name>
</gene>
<feature type="compositionally biased region" description="Basic and acidic residues" evidence="1">
    <location>
        <begin position="53"/>
        <end position="97"/>
    </location>
</feature>
<dbReference type="Proteomes" id="UP001063166">
    <property type="component" value="Unassembled WGS sequence"/>
</dbReference>
<evidence type="ECO:0000256" key="1">
    <source>
        <dbReference type="SAM" id="MobiDB-lite"/>
    </source>
</evidence>
<proteinExistence type="predicted"/>
<evidence type="ECO:0000259" key="2">
    <source>
        <dbReference type="PROSITE" id="PS50280"/>
    </source>
</evidence>
<organism evidence="3 4">
    <name type="scientific">Lyophyllum shimeji</name>
    <name type="common">Hon-shimeji</name>
    <name type="synonym">Tricholoma shimeji</name>
    <dbReference type="NCBI Taxonomy" id="47721"/>
    <lineage>
        <taxon>Eukaryota</taxon>
        <taxon>Fungi</taxon>
        <taxon>Dikarya</taxon>
        <taxon>Basidiomycota</taxon>
        <taxon>Agaricomycotina</taxon>
        <taxon>Agaricomycetes</taxon>
        <taxon>Agaricomycetidae</taxon>
        <taxon>Agaricales</taxon>
        <taxon>Tricholomatineae</taxon>
        <taxon>Lyophyllaceae</taxon>
        <taxon>Lyophyllum</taxon>
    </lineage>
</organism>
<feature type="region of interest" description="Disordered" evidence="1">
    <location>
        <begin position="47"/>
        <end position="97"/>
    </location>
</feature>
<dbReference type="EMBL" id="BRPK01000017">
    <property type="protein sequence ID" value="GLB44592.1"/>
    <property type="molecule type" value="Genomic_DNA"/>
</dbReference>
<reference evidence="3" key="1">
    <citation type="submission" date="2022-07" db="EMBL/GenBank/DDBJ databases">
        <title>The genome of Lyophyllum shimeji provides insight into the initial evolution of ectomycorrhizal fungal genome.</title>
        <authorList>
            <person name="Kobayashi Y."/>
            <person name="Shibata T."/>
            <person name="Hirakawa H."/>
            <person name="Shigenobu S."/>
            <person name="Nishiyama T."/>
            <person name="Yamada A."/>
            <person name="Hasebe M."/>
            <person name="Kawaguchi M."/>
        </authorList>
    </citation>
    <scope>NUCLEOTIDE SEQUENCE</scope>
    <source>
        <strain evidence="3">AT787</strain>
    </source>
</reference>
<dbReference type="PANTHER" id="PTHR47332">
    <property type="entry name" value="SET DOMAIN-CONTAINING PROTEIN 5"/>
    <property type="match status" value="1"/>
</dbReference>
<dbReference type="SUPFAM" id="SSF82199">
    <property type="entry name" value="SET domain"/>
    <property type="match status" value="1"/>
</dbReference>
<dbReference type="InterPro" id="IPR001214">
    <property type="entry name" value="SET_dom"/>
</dbReference>
<dbReference type="OrthoDB" id="5945798at2759"/>
<accession>A0A9P3UTW6</accession>
<comment type="caution">
    <text evidence="3">The sequence shown here is derived from an EMBL/GenBank/DDBJ whole genome shotgun (WGS) entry which is preliminary data.</text>
</comment>
<keyword evidence="4" id="KW-1185">Reference proteome</keyword>
<dbReference type="AlphaFoldDB" id="A0A9P3UTW6"/>
<protein>
    <submittedName>
        <fullName evidence="3">SET domain-containing protein</fullName>
    </submittedName>
</protein>
<dbReference type="PROSITE" id="PS50280">
    <property type="entry name" value="SET"/>
    <property type="match status" value="1"/>
</dbReference>